<protein>
    <submittedName>
        <fullName evidence="3">Uncharacterized protein</fullName>
    </submittedName>
</protein>
<keyword evidence="4" id="KW-1185">Reference proteome</keyword>
<keyword evidence="2" id="KW-0732">Signal</keyword>
<dbReference type="AlphaFoldDB" id="A0A370TJR3"/>
<dbReference type="Proteomes" id="UP000254866">
    <property type="component" value="Unassembled WGS sequence"/>
</dbReference>
<accession>A0A370TJR3</accession>
<sequence length="90" mass="9304">MKTISFVAALILAVTLAAAAPASPPKTANTITLRFTVLQRDNILASKTVPADNNIQVQAREAQGCVGCFLEKPPPEQGNGGDMGRSPGGK</sequence>
<dbReference type="EMBL" id="NPIC01000005">
    <property type="protein sequence ID" value="RDL35757.1"/>
    <property type="molecule type" value="Genomic_DNA"/>
</dbReference>
<evidence type="ECO:0000256" key="2">
    <source>
        <dbReference type="SAM" id="SignalP"/>
    </source>
</evidence>
<evidence type="ECO:0000256" key="1">
    <source>
        <dbReference type="SAM" id="MobiDB-lite"/>
    </source>
</evidence>
<organism evidence="3 4">
    <name type="scientific">Venustampulla echinocandica</name>
    <dbReference type="NCBI Taxonomy" id="2656787"/>
    <lineage>
        <taxon>Eukaryota</taxon>
        <taxon>Fungi</taxon>
        <taxon>Dikarya</taxon>
        <taxon>Ascomycota</taxon>
        <taxon>Pezizomycotina</taxon>
        <taxon>Leotiomycetes</taxon>
        <taxon>Helotiales</taxon>
        <taxon>Pleuroascaceae</taxon>
        <taxon>Venustampulla</taxon>
    </lineage>
</organism>
<feature type="chain" id="PRO_5016769469" evidence="2">
    <location>
        <begin position="20"/>
        <end position="90"/>
    </location>
</feature>
<feature type="compositionally biased region" description="Gly residues" evidence="1">
    <location>
        <begin position="78"/>
        <end position="90"/>
    </location>
</feature>
<dbReference type="RefSeq" id="XP_031868413.1">
    <property type="nucleotide sequence ID" value="XM_032014992.1"/>
</dbReference>
<name>A0A370TJR3_9HELO</name>
<reference evidence="3 4" key="1">
    <citation type="journal article" date="2018" name="IMA Fungus">
        <title>IMA Genome-F 9: Draft genome sequence of Annulohypoxylon stygium, Aspergillus mulundensis, Berkeleyomyces basicola (syn. Thielaviopsis basicola), Ceratocystis smalleyi, two Cercospora beticola strains, Coleophoma cylindrospora, Fusarium fracticaudum, Phialophora cf. hyalina, and Morchella septimelata.</title>
        <authorList>
            <person name="Wingfield B.D."/>
            <person name="Bills G.F."/>
            <person name="Dong Y."/>
            <person name="Huang W."/>
            <person name="Nel W.J."/>
            <person name="Swalarsk-Parry B.S."/>
            <person name="Vaghefi N."/>
            <person name="Wilken P.M."/>
            <person name="An Z."/>
            <person name="de Beer Z.W."/>
            <person name="De Vos L."/>
            <person name="Chen L."/>
            <person name="Duong T.A."/>
            <person name="Gao Y."/>
            <person name="Hammerbacher A."/>
            <person name="Kikkert J.R."/>
            <person name="Li Y."/>
            <person name="Li H."/>
            <person name="Li K."/>
            <person name="Li Q."/>
            <person name="Liu X."/>
            <person name="Ma X."/>
            <person name="Naidoo K."/>
            <person name="Pethybridge S.J."/>
            <person name="Sun J."/>
            <person name="Steenkamp E.T."/>
            <person name="van der Nest M.A."/>
            <person name="van Wyk S."/>
            <person name="Wingfield M.J."/>
            <person name="Xiong C."/>
            <person name="Yue Q."/>
            <person name="Zhang X."/>
        </authorList>
    </citation>
    <scope>NUCLEOTIDE SEQUENCE [LARGE SCALE GENOMIC DNA]</scope>
    <source>
        <strain evidence="3 4">BP 5553</strain>
    </source>
</reference>
<evidence type="ECO:0000313" key="4">
    <source>
        <dbReference type="Proteomes" id="UP000254866"/>
    </source>
</evidence>
<comment type="caution">
    <text evidence="3">The sequence shown here is derived from an EMBL/GenBank/DDBJ whole genome shotgun (WGS) entry which is preliminary data.</text>
</comment>
<dbReference type="GeneID" id="43599218"/>
<feature type="signal peptide" evidence="2">
    <location>
        <begin position="1"/>
        <end position="19"/>
    </location>
</feature>
<proteinExistence type="predicted"/>
<gene>
    <name evidence="3" type="ORF">BP5553_06369</name>
</gene>
<evidence type="ECO:0000313" key="3">
    <source>
        <dbReference type="EMBL" id="RDL35757.1"/>
    </source>
</evidence>
<feature type="region of interest" description="Disordered" evidence="1">
    <location>
        <begin position="69"/>
        <end position="90"/>
    </location>
</feature>